<feature type="signal peptide" evidence="2">
    <location>
        <begin position="1"/>
        <end position="18"/>
    </location>
</feature>
<reference evidence="3 4" key="1">
    <citation type="submission" date="2019-08" db="EMBL/GenBank/DDBJ databases">
        <title>A chromosome-level genome assembly, high-density linkage maps, and genome scans reveal the genomic architecture of hybrid incompatibilities underlying speciation via character displacement in darters (Percidae: Etheostominae).</title>
        <authorList>
            <person name="Moran R.L."/>
            <person name="Catchen J.M."/>
            <person name="Fuller R.C."/>
        </authorList>
    </citation>
    <scope>NUCLEOTIDE SEQUENCE [LARGE SCALE GENOMIC DNA]</scope>
    <source>
        <strain evidence="3">EspeVRDwgs_2016</strain>
        <tissue evidence="3">Muscle</tissue>
    </source>
</reference>
<accession>A0A5J5CQ62</accession>
<feature type="compositionally biased region" description="Acidic residues" evidence="1">
    <location>
        <begin position="237"/>
        <end position="247"/>
    </location>
</feature>
<organism evidence="3 4">
    <name type="scientific">Etheostoma spectabile</name>
    <name type="common">orangethroat darter</name>
    <dbReference type="NCBI Taxonomy" id="54343"/>
    <lineage>
        <taxon>Eukaryota</taxon>
        <taxon>Metazoa</taxon>
        <taxon>Chordata</taxon>
        <taxon>Craniata</taxon>
        <taxon>Vertebrata</taxon>
        <taxon>Euteleostomi</taxon>
        <taxon>Actinopterygii</taxon>
        <taxon>Neopterygii</taxon>
        <taxon>Teleostei</taxon>
        <taxon>Neoteleostei</taxon>
        <taxon>Acanthomorphata</taxon>
        <taxon>Eupercaria</taxon>
        <taxon>Perciformes</taxon>
        <taxon>Percoidei</taxon>
        <taxon>Percidae</taxon>
        <taxon>Etheostomatinae</taxon>
        <taxon>Etheostoma</taxon>
    </lineage>
</organism>
<name>A0A5J5CQ62_9PERO</name>
<gene>
    <name evidence="3" type="ORF">FQN60_015055</name>
</gene>
<feature type="chain" id="PRO_5023912762" evidence="2">
    <location>
        <begin position="19"/>
        <end position="247"/>
    </location>
</feature>
<protein>
    <submittedName>
        <fullName evidence="3">Uncharacterized protein</fullName>
    </submittedName>
</protein>
<feature type="region of interest" description="Disordered" evidence="1">
    <location>
        <begin position="222"/>
        <end position="247"/>
    </location>
</feature>
<sequence>MFRFSQIVCFSLIFGITAKPYEPWNKLTDEAFQDTVMSIDDKGKMSWGVEVEPPEDMDQTDYDIDPSMRIWKSMTGQDKQPMKAEEDFDELYHPSMVDLLKVQFQNLDAFPAADIQAEPWREDANIKYNQEPEEDKDAIDHPDFKVAKNKAGEEVHVAHSELEKDEDELYHHEGPPVQMELLSREVMGESEVRVHLQPEEDMDDLYHKDPMKLIPYQDDTKAAAPVYLPSQRKHSEPEEDLDDLYHR</sequence>
<evidence type="ECO:0000256" key="1">
    <source>
        <dbReference type="SAM" id="MobiDB-lite"/>
    </source>
</evidence>
<dbReference type="Proteomes" id="UP000327493">
    <property type="component" value="Chromosome 17"/>
</dbReference>
<proteinExistence type="predicted"/>
<evidence type="ECO:0000313" key="4">
    <source>
        <dbReference type="Proteomes" id="UP000327493"/>
    </source>
</evidence>
<dbReference type="EMBL" id="VOFY01000017">
    <property type="protein sequence ID" value="KAA8583847.1"/>
    <property type="molecule type" value="Genomic_DNA"/>
</dbReference>
<dbReference type="AlphaFoldDB" id="A0A5J5CQ62"/>
<keyword evidence="2" id="KW-0732">Signal</keyword>
<comment type="caution">
    <text evidence="3">The sequence shown here is derived from an EMBL/GenBank/DDBJ whole genome shotgun (WGS) entry which is preliminary data.</text>
</comment>
<dbReference type="OrthoDB" id="9938040at2759"/>
<keyword evidence="4" id="KW-1185">Reference proteome</keyword>
<evidence type="ECO:0000256" key="2">
    <source>
        <dbReference type="SAM" id="SignalP"/>
    </source>
</evidence>
<evidence type="ECO:0000313" key="3">
    <source>
        <dbReference type="EMBL" id="KAA8583847.1"/>
    </source>
</evidence>